<reference evidence="1 2" key="1">
    <citation type="submission" date="2016-10" db="EMBL/GenBank/DDBJ databases">
        <authorList>
            <person name="de Groot N.N."/>
        </authorList>
    </citation>
    <scope>NUCLEOTIDE SEQUENCE [LARGE SCALE GENOMIC DNA]</scope>
    <source>
        <strain evidence="1 2">DSM 15269</strain>
    </source>
</reference>
<dbReference type="OrthoDB" id="5513456at2"/>
<evidence type="ECO:0000313" key="2">
    <source>
        <dbReference type="Proteomes" id="UP000199602"/>
    </source>
</evidence>
<name>A0A1G9ZV37_9BACT</name>
<evidence type="ECO:0000313" key="1">
    <source>
        <dbReference type="EMBL" id="SDN25289.1"/>
    </source>
</evidence>
<dbReference type="Proteomes" id="UP000199602">
    <property type="component" value="Unassembled WGS sequence"/>
</dbReference>
<dbReference type="CDD" id="cd14740">
    <property type="entry name" value="PAAR_4"/>
    <property type="match status" value="1"/>
</dbReference>
<dbReference type="STRING" id="206665.SAMN04488516_101185"/>
<accession>A0A1G9ZV37</accession>
<dbReference type="Pfam" id="PF13665">
    <property type="entry name" value="Tox-PAAR-like"/>
    <property type="match status" value="1"/>
</dbReference>
<dbReference type="AlphaFoldDB" id="A0A1G9ZV37"/>
<proteinExistence type="predicted"/>
<dbReference type="RefSeq" id="WP_092061967.1">
    <property type="nucleotide sequence ID" value="NZ_FNIN01000001.1"/>
</dbReference>
<sequence length="135" mass="13822">MFASTKQGGICQGAPDVCKTPSPSGTVPMAYVNIAMCNQAKGNTCSKKVKICGKVALSKKTVIAQSSGNEPGSGGGIVSSKIKGPAKYATCSQKVKIEGQPAVYFGCSVLQNGDNPNVYGGSQIAPSQTKVMIME</sequence>
<dbReference type="EMBL" id="FNIN01000001">
    <property type="protein sequence ID" value="SDN25289.1"/>
    <property type="molecule type" value="Genomic_DNA"/>
</dbReference>
<organism evidence="1 2">
    <name type="scientific">Desulfonauticus submarinus</name>
    <dbReference type="NCBI Taxonomy" id="206665"/>
    <lineage>
        <taxon>Bacteria</taxon>
        <taxon>Pseudomonadati</taxon>
        <taxon>Thermodesulfobacteriota</taxon>
        <taxon>Desulfovibrionia</taxon>
        <taxon>Desulfovibrionales</taxon>
        <taxon>Desulfonauticaceae</taxon>
        <taxon>Desulfonauticus</taxon>
    </lineage>
</organism>
<protein>
    <submittedName>
        <fullName evidence="1">Uncharacterized protein</fullName>
    </submittedName>
</protein>
<gene>
    <name evidence="1" type="ORF">SAMN04488516_101185</name>
</gene>
<keyword evidence="2" id="KW-1185">Reference proteome</keyword>